<evidence type="ECO:0000256" key="5">
    <source>
        <dbReference type="ARBA" id="ARBA00022679"/>
    </source>
</evidence>
<dbReference type="GO" id="GO:0061630">
    <property type="term" value="F:ubiquitin protein ligase activity"/>
    <property type="evidence" value="ECO:0007669"/>
    <property type="project" value="UniProtKB-EC"/>
</dbReference>
<evidence type="ECO:0000256" key="7">
    <source>
        <dbReference type="ARBA" id="ARBA00022771"/>
    </source>
</evidence>
<dbReference type="PROSITE" id="PS00518">
    <property type="entry name" value="ZF_RING_1"/>
    <property type="match status" value="1"/>
</dbReference>
<dbReference type="Pfam" id="PF26052">
    <property type="entry name" value="BRE1B"/>
    <property type="match status" value="1"/>
</dbReference>
<dbReference type="PANTHER" id="PTHR23163:SF0">
    <property type="entry name" value="E3 UBIQUITIN-PROTEIN LIGASE BRE1"/>
    <property type="match status" value="1"/>
</dbReference>
<dbReference type="InterPro" id="IPR013083">
    <property type="entry name" value="Znf_RING/FYVE/PHD"/>
</dbReference>
<dbReference type="PROSITE" id="PS50089">
    <property type="entry name" value="ZF_RING_2"/>
    <property type="match status" value="1"/>
</dbReference>
<accession>A0A9P6QG34</accession>
<keyword evidence="5 15" id="KW-0808">Transferase</keyword>
<keyword evidence="20" id="KW-1185">Reference proteome</keyword>
<evidence type="ECO:0000256" key="6">
    <source>
        <dbReference type="ARBA" id="ARBA00022723"/>
    </source>
</evidence>
<dbReference type="InterPro" id="IPR013956">
    <property type="entry name" value="E3_ubiquit_lig_Bre1"/>
</dbReference>
<dbReference type="GO" id="GO:0008270">
    <property type="term" value="F:zinc ion binding"/>
    <property type="evidence" value="ECO:0007669"/>
    <property type="project" value="UniProtKB-KW"/>
</dbReference>
<feature type="domain" description="RING-type" evidence="18">
    <location>
        <begin position="783"/>
        <end position="822"/>
    </location>
</feature>
<keyword evidence="7 14" id="KW-0863">Zinc-finger</keyword>
<evidence type="ECO:0000256" key="9">
    <source>
        <dbReference type="ARBA" id="ARBA00022833"/>
    </source>
</evidence>
<dbReference type="EC" id="2.3.2.27" evidence="15"/>
<dbReference type="SUPFAM" id="SSF57850">
    <property type="entry name" value="RING/U-box"/>
    <property type="match status" value="1"/>
</dbReference>
<evidence type="ECO:0000256" key="14">
    <source>
        <dbReference type="PROSITE-ProRule" id="PRU00175"/>
    </source>
</evidence>
<dbReference type="InterPro" id="IPR058642">
    <property type="entry name" value="BRE1A/B-like_dom"/>
</dbReference>
<evidence type="ECO:0000256" key="16">
    <source>
        <dbReference type="SAM" id="Coils"/>
    </source>
</evidence>
<sequence length="835" mass="96725">MEDISIRKRRLTDDGGIPIAAEHAATNSASPRPFQPPSNKRQFIGSSSPAQSNPIKDDTEAMTPAEEVLHNFQKEAIWRQMQEYKRENARAQETIETLKKSQADYESHLSTISIYWEQFLDDLKMLMARVNLKFEPEDLILKDGTSFASFLLNGPEQTAERKEIKDITEDPSVKESGAVRQLSEEHTKLEELYKKGQSNIDQLQAKCHDFTEQVLRLRNELEMTRNRLQETADELDDSKERLRRVEKSFDRERSKLVQAVSSGSVFGENYNGGASASTTPGLNEGGKDSDATKEELLQFRELARTRLVELDEMKMHRIQLKNEVDALRLQLTQLPDERIQDSAQYKTLLVQMQYVRNDADHYRNEATKLRADLDELHASRRKFMDNLEMEEKTRRATLEAELKKLENDISRVRDSRDKFQQMYEARCTKDDYEMQQNQEIRKIANTRKDRILALTTDIHRLQTMLAAKTGDREAFAFYLRGPTDKQLLDDMRNKLKAAEDQIQRLTLEVEAAHEAATQARELEAALASEKLLKLQVEELTKRLTRWEALLGEDQLDDAVKGLMAKIQQHEQTIQQLELRVQAHEAVQTPLVNELHTVATAWAQLEEATSRKVIDLAQKEDLIYKLLSDKTRQESKCALLIRAKDASANMTAVLKRQSDMQMDQIRRLEDRERNLNNQVATLEREQATLHSSVTVHKGKLQEFTAQNSAFKEKFARQEERLAELQTLLKERTEHYEHEAHARKRSQEEAEMLRRKVEEHSKQETSSAESEAAKQAARYLKLLKCPACDVNFKSHVILRCMHVFCKSCMDNQMEYRQRKCPTCRENFGAKDVKEIYL</sequence>
<evidence type="ECO:0000256" key="3">
    <source>
        <dbReference type="ARBA" id="ARBA00004906"/>
    </source>
</evidence>
<keyword evidence="10 15" id="KW-0156">Chromatin regulator</keyword>
<evidence type="ECO:0000259" key="18">
    <source>
        <dbReference type="PROSITE" id="PS50089"/>
    </source>
</evidence>
<evidence type="ECO:0000256" key="17">
    <source>
        <dbReference type="SAM" id="MobiDB-lite"/>
    </source>
</evidence>
<keyword evidence="6 15" id="KW-0479">Metal-binding</keyword>
<dbReference type="GO" id="GO:0006325">
    <property type="term" value="P:chromatin organization"/>
    <property type="evidence" value="ECO:0007669"/>
    <property type="project" value="UniProtKB-KW"/>
</dbReference>
<evidence type="ECO:0000256" key="2">
    <source>
        <dbReference type="ARBA" id="ARBA00004123"/>
    </source>
</evidence>
<evidence type="ECO:0000256" key="13">
    <source>
        <dbReference type="ARBA" id="ARBA00059679"/>
    </source>
</evidence>
<dbReference type="InterPro" id="IPR001841">
    <property type="entry name" value="Znf_RING"/>
</dbReference>
<evidence type="ECO:0000256" key="4">
    <source>
        <dbReference type="ARBA" id="ARBA00005555"/>
    </source>
</evidence>
<evidence type="ECO:0000313" key="20">
    <source>
        <dbReference type="Proteomes" id="UP000807716"/>
    </source>
</evidence>
<evidence type="ECO:0000256" key="10">
    <source>
        <dbReference type="ARBA" id="ARBA00022853"/>
    </source>
</evidence>
<dbReference type="Proteomes" id="UP000807716">
    <property type="component" value="Unassembled WGS sequence"/>
</dbReference>
<evidence type="ECO:0000256" key="15">
    <source>
        <dbReference type="RuleBase" id="RU365038"/>
    </source>
</evidence>
<dbReference type="GO" id="GO:0005634">
    <property type="term" value="C:nucleus"/>
    <property type="evidence" value="ECO:0007669"/>
    <property type="project" value="UniProtKB-SubCell"/>
</dbReference>
<dbReference type="InterPro" id="IPR058643">
    <property type="entry name" value="BRE1-like_CC"/>
</dbReference>
<comment type="similarity">
    <text evidence="4 15">Belongs to the BRE1 family.</text>
</comment>
<keyword evidence="11 15" id="KW-0175">Coiled coil</keyword>
<comment type="function">
    <text evidence="13">E3 ubiquitin-protein ligase that mediates monoubiquitination of histone H2B to form H2BK123ub1. H2BK123ub1 gives a specific tag for epigenetic transcriptional activation and is also a prerequisite for H3K4me and H3K79me formation.</text>
</comment>
<feature type="coiled-coil region" evidence="16">
    <location>
        <begin position="488"/>
        <end position="586"/>
    </location>
</feature>
<evidence type="ECO:0000256" key="8">
    <source>
        <dbReference type="ARBA" id="ARBA00022786"/>
    </source>
</evidence>
<keyword evidence="9 15" id="KW-0862">Zinc</keyword>
<protein>
    <recommendedName>
        <fullName evidence="15">E3 ubiquitin protein ligase</fullName>
        <ecNumber evidence="15">2.3.2.27</ecNumber>
    </recommendedName>
</protein>
<comment type="pathway">
    <text evidence="3 15">Protein modification; protein ubiquitination.</text>
</comment>
<feature type="coiled-coil region" evidence="16">
    <location>
        <begin position="359"/>
        <end position="422"/>
    </location>
</feature>
<feature type="coiled-coil region" evidence="16">
    <location>
        <begin position="179"/>
        <end position="255"/>
    </location>
</feature>
<gene>
    <name evidence="19" type="primary">BRE1</name>
    <name evidence="19" type="ORF">DFQ27_009139</name>
</gene>
<feature type="region of interest" description="Disordered" evidence="17">
    <location>
        <begin position="1"/>
        <end position="57"/>
    </location>
</feature>
<comment type="subcellular location">
    <subcellularLocation>
        <location evidence="2 15">Nucleus</location>
    </subcellularLocation>
</comment>
<keyword evidence="12 15" id="KW-0539">Nucleus</keyword>
<dbReference type="Pfam" id="PF08647">
    <property type="entry name" value="BRE1"/>
    <property type="match status" value="1"/>
</dbReference>
<dbReference type="Pfam" id="PF13920">
    <property type="entry name" value="zf-C3HC4_3"/>
    <property type="match status" value="1"/>
</dbReference>
<feature type="coiled-coil region" evidence="16">
    <location>
        <begin position="657"/>
        <end position="761"/>
    </location>
</feature>
<evidence type="ECO:0000256" key="1">
    <source>
        <dbReference type="ARBA" id="ARBA00000900"/>
    </source>
</evidence>
<organism evidence="19 20">
    <name type="scientific">Actinomortierella ambigua</name>
    <dbReference type="NCBI Taxonomy" id="1343610"/>
    <lineage>
        <taxon>Eukaryota</taxon>
        <taxon>Fungi</taxon>
        <taxon>Fungi incertae sedis</taxon>
        <taxon>Mucoromycota</taxon>
        <taxon>Mortierellomycotina</taxon>
        <taxon>Mortierellomycetes</taxon>
        <taxon>Mortierellales</taxon>
        <taxon>Mortierellaceae</taxon>
        <taxon>Actinomortierella</taxon>
    </lineage>
</organism>
<dbReference type="GO" id="GO:0033503">
    <property type="term" value="C:HULC complex"/>
    <property type="evidence" value="ECO:0007669"/>
    <property type="project" value="TreeGrafter"/>
</dbReference>
<name>A0A9P6QG34_9FUNG</name>
<dbReference type="Gene3D" id="3.30.40.10">
    <property type="entry name" value="Zinc/RING finger domain, C3HC4 (zinc finger)"/>
    <property type="match status" value="1"/>
</dbReference>
<dbReference type="PANTHER" id="PTHR23163">
    <property type="entry name" value="RING FINGER PROTEIN-RELATED"/>
    <property type="match status" value="1"/>
</dbReference>
<feature type="compositionally biased region" description="Polar residues" evidence="17">
    <location>
        <begin position="272"/>
        <end position="281"/>
    </location>
</feature>
<dbReference type="OrthoDB" id="10266039at2759"/>
<feature type="region of interest" description="Disordered" evidence="17">
    <location>
        <begin position="268"/>
        <end position="289"/>
    </location>
</feature>
<dbReference type="AlphaFoldDB" id="A0A9P6QG34"/>
<evidence type="ECO:0000256" key="11">
    <source>
        <dbReference type="ARBA" id="ARBA00023054"/>
    </source>
</evidence>
<keyword evidence="8 15" id="KW-0833">Ubl conjugation pathway</keyword>
<dbReference type="CDD" id="cd16499">
    <property type="entry name" value="RING-HC_Bre1-like"/>
    <property type="match status" value="1"/>
</dbReference>
<dbReference type="EMBL" id="JAAAJB010000081">
    <property type="protein sequence ID" value="KAG0267119.1"/>
    <property type="molecule type" value="Genomic_DNA"/>
</dbReference>
<dbReference type="Pfam" id="PF26095">
    <property type="entry name" value="CC_Bre1"/>
    <property type="match status" value="1"/>
</dbReference>
<evidence type="ECO:0000313" key="19">
    <source>
        <dbReference type="EMBL" id="KAG0267119.1"/>
    </source>
</evidence>
<evidence type="ECO:0000256" key="12">
    <source>
        <dbReference type="ARBA" id="ARBA00023242"/>
    </source>
</evidence>
<dbReference type="GO" id="GO:0016567">
    <property type="term" value="P:protein ubiquitination"/>
    <property type="evidence" value="ECO:0007669"/>
    <property type="project" value="UniProtKB-UniRule"/>
</dbReference>
<reference evidence="19" key="1">
    <citation type="journal article" date="2020" name="Fungal Divers.">
        <title>Resolving the Mortierellaceae phylogeny through synthesis of multi-gene phylogenetics and phylogenomics.</title>
        <authorList>
            <person name="Vandepol N."/>
            <person name="Liber J."/>
            <person name="Desiro A."/>
            <person name="Na H."/>
            <person name="Kennedy M."/>
            <person name="Barry K."/>
            <person name="Grigoriev I.V."/>
            <person name="Miller A.N."/>
            <person name="O'Donnell K."/>
            <person name="Stajich J.E."/>
            <person name="Bonito G."/>
        </authorList>
    </citation>
    <scope>NUCLEOTIDE SEQUENCE</scope>
    <source>
        <strain evidence="19">BC1065</strain>
    </source>
</reference>
<comment type="caution">
    <text evidence="19">The sequence shown here is derived from an EMBL/GenBank/DDBJ whole genome shotgun (WGS) entry which is preliminary data.</text>
</comment>
<feature type="compositionally biased region" description="Polar residues" evidence="17">
    <location>
        <begin position="37"/>
        <end position="54"/>
    </location>
</feature>
<comment type="catalytic activity">
    <reaction evidence="1 15">
        <text>S-ubiquitinyl-[E2 ubiquitin-conjugating enzyme]-L-cysteine + [acceptor protein]-L-lysine = [E2 ubiquitin-conjugating enzyme]-L-cysteine + N(6)-ubiquitinyl-[acceptor protein]-L-lysine.</text>
        <dbReference type="EC" id="2.3.2.27"/>
    </reaction>
</comment>
<proteinExistence type="inferred from homology"/>
<dbReference type="InterPro" id="IPR017907">
    <property type="entry name" value="Znf_RING_CS"/>
</dbReference>